<dbReference type="Proteomes" id="UP001215598">
    <property type="component" value="Unassembled WGS sequence"/>
</dbReference>
<evidence type="ECO:0000256" key="1">
    <source>
        <dbReference type="SAM" id="MobiDB-lite"/>
    </source>
</evidence>
<reference evidence="2" key="1">
    <citation type="submission" date="2023-03" db="EMBL/GenBank/DDBJ databases">
        <title>Massive genome expansion in bonnet fungi (Mycena s.s.) driven by repeated elements and novel gene families across ecological guilds.</title>
        <authorList>
            <consortium name="Lawrence Berkeley National Laboratory"/>
            <person name="Harder C.B."/>
            <person name="Miyauchi S."/>
            <person name="Viragh M."/>
            <person name="Kuo A."/>
            <person name="Thoen E."/>
            <person name="Andreopoulos B."/>
            <person name="Lu D."/>
            <person name="Skrede I."/>
            <person name="Drula E."/>
            <person name="Henrissat B."/>
            <person name="Morin E."/>
            <person name="Kohler A."/>
            <person name="Barry K."/>
            <person name="LaButti K."/>
            <person name="Morin E."/>
            <person name="Salamov A."/>
            <person name="Lipzen A."/>
            <person name="Mereny Z."/>
            <person name="Hegedus B."/>
            <person name="Baldrian P."/>
            <person name="Stursova M."/>
            <person name="Weitz H."/>
            <person name="Taylor A."/>
            <person name="Grigoriev I.V."/>
            <person name="Nagy L.G."/>
            <person name="Martin F."/>
            <person name="Kauserud H."/>
        </authorList>
    </citation>
    <scope>NUCLEOTIDE SEQUENCE</scope>
    <source>
        <strain evidence="2">CBHHK182m</strain>
    </source>
</reference>
<accession>A0AAD7ME79</accession>
<proteinExistence type="predicted"/>
<sequence length="80" mass="8644">MVFLNGEQVAYPSGPSSTRGSAGISSQGLNRLSSSASRLQPWEPGQMLLTALLKVAGIDPKQFYDNTEFQSGVRDVFGMY</sequence>
<comment type="caution">
    <text evidence="2">The sequence shown here is derived from an EMBL/GenBank/DDBJ whole genome shotgun (WGS) entry which is preliminary data.</text>
</comment>
<protein>
    <submittedName>
        <fullName evidence="2">Uncharacterized protein</fullName>
    </submittedName>
</protein>
<feature type="region of interest" description="Disordered" evidence="1">
    <location>
        <begin position="1"/>
        <end position="29"/>
    </location>
</feature>
<evidence type="ECO:0000313" key="2">
    <source>
        <dbReference type="EMBL" id="KAJ7713168.1"/>
    </source>
</evidence>
<feature type="compositionally biased region" description="Polar residues" evidence="1">
    <location>
        <begin position="14"/>
        <end position="29"/>
    </location>
</feature>
<evidence type="ECO:0000313" key="3">
    <source>
        <dbReference type="Proteomes" id="UP001215598"/>
    </source>
</evidence>
<organism evidence="2 3">
    <name type="scientific">Mycena metata</name>
    <dbReference type="NCBI Taxonomy" id="1033252"/>
    <lineage>
        <taxon>Eukaryota</taxon>
        <taxon>Fungi</taxon>
        <taxon>Dikarya</taxon>
        <taxon>Basidiomycota</taxon>
        <taxon>Agaricomycotina</taxon>
        <taxon>Agaricomycetes</taxon>
        <taxon>Agaricomycetidae</taxon>
        <taxon>Agaricales</taxon>
        <taxon>Marasmiineae</taxon>
        <taxon>Mycenaceae</taxon>
        <taxon>Mycena</taxon>
    </lineage>
</organism>
<gene>
    <name evidence="2" type="ORF">B0H16DRAFT_1743612</name>
</gene>
<name>A0AAD7ME79_9AGAR</name>
<dbReference type="AlphaFoldDB" id="A0AAD7ME79"/>
<dbReference type="EMBL" id="JARKIB010000350">
    <property type="protein sequence ID" value="KAJ7713168.1"/>
    <property type="molecule type" value="Genomic_DNA"/>
</dbReference>
<keyword evidence="3" id="KW-1185">Reference proteome</keyword>